<sequence>MLLIFDDHTFEATILLIFRDDVPCVDLANGSDAKQSEVKKLQDAVMEEEAKLNGQRGIEERKTIEITCWGRMGKLFSQSSID</sequence>
<reference evidence="1 2" key="1">
    <citation type="submission" date="2019-12" db="EMBL/GenBank/DDBJ databases">
        <authorList>
            <person name="Alioto T."/>
            <person name="Alioto T."/>
            <person name="Gomez Garrido J."/>
        </authorList>
    </citation>
    <scope>NUCLEOTIDE SEQUENCE [LARGE SCALE GENOMIC DNA]</scope>
</reference>
<dbReference type="AlphaFoldDB" id="A0A8S0TCG1"/>
<accession>A0A8S0TCG1</accession>
<comment type="caution">
    <text evidence="1">The sequence shown here is derived from an EMBL/GenBank/DDBJ whole genome shotgun (WGS) entry which is preliminary data.</text>
</comment>
<dbReference type="EMBL" id="CACTIH010005774">
    <property type="protein sequence ID" value="CAA3001674.1"/>
    <property type="molecule type" value="Genomic_DNA"/>
</dbReference>
<gene>
    <name evidence="1" type="ORF">OLEA9_A002642</name>
</gene>
<name>A0A8S0TCG1_OLEEU</name>
<evidence type="ECO:0000313" key="1">
    <source>
        <dbReference type="EMBL" id="CAA3001674.1"/>
    </source>
</evidence>
<organism evidence="1 2">
    <name type="scientific">Olea europaea subsp. europaea</name>
    <dbReference type="NCBI Taxonomy" id="158383"/>
    <lineage>
        <taxon>Eukaryota</taxon>
        <taxon>Viridiplantae</taxon>
        <taxon>Streptophyta</taxon>
        <taxon>Embryophyta</taxon>
        <taxon>Tracheophyta</taxon>
        <taxon>Spermatophyta</taxon>
        <taxon>Magnoliopsida</taxon>
        <taxon>eudicotyledons</taxon>
        <taxon>Gunneridae</taxon>
        <taxon>Pentapetalae</taxon>
        <taxon>asterids</taxon>
        <taxon>lamiids</taxon>
        <taxon>Lamiales</taxon>
        <taxon>Oleaceae</taxon>
        <taxon>Oleeae</taxon>
        <taxon>Olea</taxon>
    </lineage>
</organism>
<evidence type="ECO:0000313" key="2">
    <source>
        <dbReference type="Proteomes" id="UP000594638"/>
    </source>
</evidence>
<dbReference type="Proteomes" id="UP000594638">
    <property type="component" value="Unassembled WGS sequence"/>
</dbReference>
<proteinExistence type="predicted"/>
<protein>
    <submittedName>
        <fullName evidence="1">Uncharacterized protein</fullName>
    </submittedName>
</protein>
<keyword evidence="2" id="KW-1185">Reference proteome</keyword>
<dbReference type="Gramene" id="OE9A002642T1">
    <property type="protein sequence ID" value="OE9A002642C1"/>
    <property type="gene ID" value="OE9A002642"/>
</dbReference>